<dbReference type="EMBL" id="PRDK01000007">
    <property type="protein sequence ID" value="MBE8714639.1"/>
    <property type="molecule type" value="Genomic_DNA"/>
</dbReference>
<organism evidence="2 3">
    <name type="scientific">Sphingobacterium hungaricum</name>
    <dbReference type="NCBI Taxonomy" id="2082723"/>
    <lineage>
        <taxon>Bacteria</taxon>
        <taxon>Pseudomonadati</taxon>
        <taxon>Bacteroidota</taxon>
        <taxon>Sphingobacteriia</taxon>
        <taxon>Sphingobacteriales</taxon>
        <taxon>Sphingobacteriaceae</taxon>
        <taxon>Sphingobacterium</taxon>
    </lineage>
</organism>
<comment type="caution">
    <text evidence="2">The sequence shown here is derived from an EMBL/GenBank/DDBJ whole genome shotgun (WGS) entry which is preliminary data.</text>
</comment>
<dbReference type="GO" id="GO:0016747">
    <property type="term" value="F:acyltransferase activity, transferring groups other than amino-acyl groups"/>
    <property type="evidence" value="ECO:0007669"/>
    <property type="project" value="InterPro"/>
</dbReference>
<reference evidence="2" key="1">
    <citation type="submission" date="2018-02" db="EMBL/GenBank/DDBJ databases">
        <authorList>
            <person name="Vasarhelyi B.M."/>
            <person name="Deshmukh S."/>
            <person name="Balint B."/>
            <person name="Kukolya J."/>
        </authorList>
    </citation>
    <scope>NUCLEOTIDE SEQUENCE</scope>
    <source>
        <strain evidence="2">KB22</strain>
    </source>
</reference>
<sequence>MTAIIRAYQTKDKESVIHCMKSNVPAYFAVSEIDDLIYYLENEIEDYFVLEYHGEIKAASGINYEPKRGKLSWDFVDADAQGKGFGSKLLNHRLSILRDNPAIDLITVRTSQTAFQFYEKHDFVVQRIVKNYWADGFDLYEMTYKPKPTTQL</sequence>
<protein>
    <submittedName>
        <fullName evidence="2">GNAT family N-acetyltransferase</fullName>
    </submittedName>
</protein>
<accession>A0A928V0W6</accession>
<gene>
    <name evidence="2" type="ORF">C4F49_13200</name>
</gene>
<evidence type="ECO:0000313" key="2">
    <source>
        <dbReference type="EMBL" id="MBE8714639.1"/>
    </source>
</evidence>
<dbReference type="Proteomes" id="UP000616201">
    <property type="component" value="Unassembled WGS sequence"/>
</dbReference>
<evidence type="ECO:0000259" key="1">
    <source>
        <dbReference type="PROSITE" id="PS51186"/>
    </source>
</evidence>
<dbReference type="CDD" id="cd04301">
    <property type="entry name" value="NAT_SF"/>
    <property type="match status" value="1"/>
</dbReference>
<keyword evidence="3" id="KW-1185">Reference proteome</keyword>
<name>A0A928V0W6_9SPHI</name>
<dbReference type="AlphaFoldDB" id="A0A928V0W6"/>
<dbReference type="InterPro" id="IPR016181">
    <property type="entry name" value="Acyl_CoA_acyltransferase"/>
</dbReference>
<dbReference type="SUPFAM" id="SSF55729">
    <property type="entry name" value="Acyl-CoA N-acyltransferases (Nat)"/>
    <property type="match status" value="1"/>
</dbReference>
<dbReference type="InterPro" id="IPR000182">
    <property type="entry name" value="GNAT_dom"/>
</dbReference>
<dbReference type="PROSITE" id="PS51186">
    <property type="entry name" value="GNAT"/>
    <property type="match status" value="1"/>
</dbReference>
<dbReference type="Pfam" id="PF13673">
    <property type="entry name" value="Acetyltransf_10"/>
    <property type="match status" value="1"/>
</dbReference>
<proteinExistence type="predicted"/>
<evidence type="ECO:0000313" key="3">
    <source>
        <dbReference type="Proteomes" id="UP000616201"/>
    </source>
</evidence>
<feature type="domain" description="N-acetyltransferase" evidence="1">
    <location>
        <begin position="3"/>
        <end position="147"/>
    </location>
</feature>
<dbReference type="Gene3D" id="3.40.630.30">
    <property type="match status" value="1"/>
</dbReference>
<dbReference type="RefSeq" id="WP_196936108.1">
    <property type="nucleotide sequence ID" value="NZ_MU158698.1"/>
</dbReference>